<evidence type="ECO:0000313" key="1">
    <source>
        <dbReference type="EMBL" id="CAJ61222.1"/>
    </source>
</evidence>
<dbReference type="AlphaFoldDB" id="Q0RMM5"/>
<dbReference type="KEGG" id="fal:FRAAL2575"/>
<dbReference type="STRING" id="326424.FRAAL2575"/>
<accession>Q0RMM5</accession>
<proteinExistence type="predicted"/>
<gene>
    <name evidence="1" type="ordered locus">FRAAL2575</name>
</gene>
<sequence length="92" mass="10687">MITSRCIGGCSASRPCWFKRQTRYQDTHSNTSCDYTFHSSMSKYTYADDTVFPMTHYLRGRIGMPLSLWVSVQFQIGPRSVRQINVYADYVL</sequence>
<dbReference type="HOGENOM" id="CLU_2408970_0_0_11"/>
<name>Q0RMM5_FRAAA</name>
<dbReference type="Proteomes" id="UP000000657">
    <property type="component" value="Chromosome"/>
</dbReference>
<reference evidence="1 2" key="1">
    <citation type="journal article" date="2007" name="Genome Res.">
        <title>Genome characteristics of facultatively symbiotic Frankia sp. strains reflect host range and host plant biogeography.</title>
        <authorList>
            <person name="Normand P."/>
            <person name="Lapierre P."/>
            <person name="Tisa L.S."/>
            <person name="Gogarten J.P."/>
            <person name="Alloisio N."/>
            <person name="Bagnarol E."/>
            <person name="Bassi C.A."/>
            <person name="Berry A.M."/>
            <person name="Bickhart D.M."/>
            <person name="Choisne N."/>
            <person name="Couloux A."/>
            <person name="Cournoyer B."/>
            <person name="Cruveiller S."/>
            <person name="Daubin V."/>
            <person name="Demange N."/>
            <person name="Francino M.P."/>
            <person name="Goltsman E."/>
            <person name="Huang Y."/>
            <person name="Kopp O.R."/>
            <person name="Labarre L."/>
            <person name="Lapidus A."/>
            <person name="Lavire C."/>
            <person name="Marechal J."/>
            <person name="Martinez M."/>
            <person name="Mastronunzio J.E."/>
            <person name="Mullin B.C."/>
            <person name="Niemann J."/>
            <person name="Pujic P."/>
            <person name="Rawnsley T."/>
            <person name="Rouy Z."/>
            <person name="Schenowitz C."/>
            <person name="Sellstedt A."/>
            <person name="Tavares F."/>
            <person name="Tomkins J.P."/>
            <person name="Vallenet D."/>
            <person name="Valverde C."/>
            <person name="Wall L.G."/>
            <person name="Wang Y."/>
            <person name="Medigue C."/>
            <person name="Benson D.R."/>
        </authorList>
    </citation>
    <scope>NUCLEOTIDE SEQUENCE [LARGE SCALE GENOMIC DNA]</scope>
    <source>
        <strain evidence="2">DSM 45986 / CECT 9034 / ACN14a</strain>
    </source>
</reference>
<organism evidence="1 2">
    <name type="scientific">Frankia alni (strain DSM 45986 / CECT 9034 / ACN14a)</name>
    <dbReference type="NCBI Taxonomy" id="326424"/>
    <lineage>
        <taxon>Bacteria</taxon>
        <taxon>Bacillati</taxon>
        <taxon>Actinomycetota</taxon>
        <taxon>Actinomycetes</taxon>
        <taxon>Frankiales</taxon>
        <taxon>Frankiaceae</taxon>
        <taxon>Frankia</taxon>
    </lineage>
</organism>
<protein>
    <submittedName>
        <fullName evidence="1">Uncharacterized protein</fullName>
    </submittedName>
</protein>
<evidence type="ECO:0000313" key="2">
    <source>
        <dbReference type="Proteomes" id="UP000000657"/>
    </source>
</evidence>
<dbReference type="EMBL" id="CT573213">
    <property type="protein sequence ID" value="CAJ61222.1"/>
    <property type="molecule type" value="Genomic_DNA"/>
</dbReference>
<keyword evidence="2" id="KW-1185">Reference proteome</keyword>